<dbReference type="PANTHER" id="PTHR14513">
    <property type="entry name" value="PROTECTION OF TELOMERES 1"/>
    <property type="match status" value="1"/>
</dbReference>
<feature type="domain" description="Telomeric single stranded DNA binding POT1/Cdc13" evidence="5">
    <location>
        <begin position="2"/>
        <end position="156"/>
    </location>
</feature>
<evidence type="ECO:0000256" key="3">
    <source>
        <dbReference type="ARBA" id="ARBA00022895"/>
    </source>
</evidence>
<evidence type="ECO:0000256" key="2">
    <source>
        <dbReference type="ARBA" id="ARBA00022454"/>
    </source>
</evidence>
<dbReference type="Gene3D" id="2.40.50.140">
    <property type="entry name" value="Nucleic acid-binding proteins"/>
    <property type="match status" value="1"/>
</dbReference>
<dbReference type="GO" id="GO:0000783">
    <property type="term" value="C:nuclear telomere cap complex"/>
    <property type="evidence" value="ECO:0007669"/>
    <property type="project" value="TreeGrafter"/>
</dbReference>
<evidence type="ECO:0000313" key="6">
    <source>
        <dbReference type="Proteomes" id="UP000087766"/>
    </source>
</evidence>
<dbReference type="GO" id="GO:0016233">
    <property type="term" value="P:telomere capping"/>
    <property type="evidence" value="ECO:0007669"/>
    <property type="project" value="TreeGrafter"/>
</dbReference>
<keyword evidence="2" id="KW-0158">Chromosome</keyword>
<dbReference type="CDD" id="cd04497">
    <property type="entry name" value="hPOT1_OB1_like"/>
    <property type="match status" value="1"/>
</dbReference>
<organism evidence="6 7">
    <name type="scientific">Vigna radiata var. radiata</name>
    <name type="common">Mung bean</name>
    <name type="synonym">Phaseolus aureus</name>
    <dbReference type="NCBI Taxonomy" id="3916"/>
    <lineage>
        <taxon>Eukaryota</taxon>
        <taxon>Viridiplantae</taxon>
        <taxon>Streptophyta</taxon>
        <taxon>Embryophyta</taxon>
        <taxon>Tracheophyta</taxon>
        <taxon>Spermatophyta</taxon>
        <taxon>Magnoliopsida</taxon>
        <taxon>eudicotyledons</taxon>
        <taxon>Gunneridae</taxon>
        <taxon>Pentapetalae</taxon>
        <taxon>rosids</taxon>
        <taxon>fabids</taxon>
        <taxon>Fabales</taxon>
        <taxon>Fabaceae</taxon>
        <taxon>Papilionoideae</taxon>
        <taxon>50 kb inversion clade</taxon>
        <taxon>NPAAA clade</taxon>
        <taxon>indigoferoid/millettioid clade</taxon>
        <taxon>Phaseoleae</taxon>
        <taxon>Vigna</taxon>
    </lineage>
</organism>
<evidence type="ECO:0000259" key="5">
    <source>
        <dbReference type="SMART" id="SM00976"/>
    </source>
</evidence>
<dbReference type="GO" id="GO:0098505">
    <property type="term" value="F:G-rich strand telomeric DNA binding"/>
    <property type="evidence" value="ECO:0007669"/>
    <property type="project" value="TreeGrafter"/>
</dbReference>
<gene>
    <name evidence="7" type="primary">LOC106756188</name>
</gene>
<keyword evidence="4" id="KW-0238">DNA-binding</keyword>
<dbReference type="Pfam" id="PF02765">
    <property type="entry name" value="POT1"/>
    <property type="match status" value="1"/>
</dbReference>
<dbReference type="InterPro" id="IPR057620">
    <property type="entry name" value="POT1A/B-like_OB"/>
</dbReference>
<keyword evidence="6" id="KW-1185">Reference proteome</keyword>
<dbReference type="RefSeq" id="XP_022637997.1">
    <property type="nucleotide sequence ID" value="XM_022782276.1"/>
</dbReference>
<dbReference type="GO" id="GO:0032210">
    <property type="term" value="P:regulation of telomere maintenance via telomerase"/>
    <property type="evidence" value="ECO:0007669"/>
    <property type="project" value="TreeGrafter"/>
</dbReference>
<dbReference type="InterPro" id="IPR011564">
    <property type="entry name" value="Telomer_end-bd_POT1/Cdc13"/>
</dbReference>
<dbReference type="AlphaFoldDB" id="A0A3Q0F6G9"/>
<comment type="subcellular location">
    <subcellularLocation>
        <location evidence="1">Chromosome</location>
        <location evidence="1">Telomere</location>
    </subcellularLocation>
</comment>
<dbReference type="InterPro" id="IPR012340">
    <property type="entry name" value="NA-bd_OB-fold"/>
</dbReference>
<name>A0A3Q0F6G9_VIGRR</name>
<dbReference type="Proteomes" id="UP000087766">
    <property type="component" value="Chromosome 1"/>
</dbReference>
<dbReference type="GO" id="GO:0010521">
    <property type="term" value="F:telomerase inhibitor activity"/>
    <property type="evidence" value="ECO:0007669"/>
    <property type="project" value="TreeGrafter"/>
</dbReference>
<dbReference type="SMART" id="SM00976">
    <property type="entry name" value="Telo_bind"/>
    <property type="match status" value="1"/>
</dbReference>
<evidence type="ECO:0000256" key="1">
    <source>
        <dbReference type="ARBA" id="ARBA00004574"/>
    </source>
</evidence>
<protein>
    <submittedName>
        <fullName evidence="7">Protection of telomeres protein 1b isoform X2</fullName>
    </submittedName>
</protein>
<proteinExistence type="predicted"/>
<sequence>MVVPLRDLSKYLSRRVNVINTVNVIGAVIETTFAKKTKRVFPKKKKGRDTGTDYCCNLRIMDDTHHNFTISATVFDKNIERLPLVTAVGDIIQLRSILVDTYNGEVNLTYWKKISSFALYKGKDDDILDPYQVSSSDFVPKDEDKIIINKLRKWLVNFQLHEDFRKFPMFREFKEETVTNLTCKILHHSNVAKDKWVIYAWDGTDTQPNAICSNLEDELKHPLPLQRERLPLSREILCTLPTVGSIFRIVFETGVQKSHLHLLTVGKWVKITYLRLKLYGGLWHGVFTCHTKLRYISNEDQLIVERQRLADERLSLISRRMSYLSFPEPLPITVNHRDHVTPVTLMSVLTHSEVTAIFKCIVRVVAAIPCKAENLCLSTEKYKMRLTLKDSTARIHANVIEEDVVTLFDGYPDDEKWNRKLNRLLGVSDSNGSIGGEKDTTRNPPWVCVCLKSYYLSEDDIWGTRNFRVFDTKILEDSS</sequence>
<dbReference type="PANTHER" id="PTHR14513:SF0">
    <property type="entry name" value="PROTECTION OF TELOMERES PROTEIN 1"/>
    <property type="match status" value="1"/>
</dbReference>
<dbReference type="InterPro" id="IPR028389">
    <property type="entry name" value="POT1"/>
</dbReference>
<keyword evidence="3" id="KW-0779">Telomere</keyword>
<evidence type="ECO:0000256" key="4">
    <source>
        <dbReference type="ARBA" id="ARBA00023125"/>
    </source>
</evidence>
<dbReference type="GeneID" id="106756188"/>
<dbReference type="SUPFAM" id="SSF50249">
    <property type="entry name" value="Nucleic acid-binding proteins"/>
    <property type="match status" value="2"/>
</dbReference>
<reference evidence="7" key="2">
    <citation type="submission" date="2025-08" db="UniProtKB">
        <authorList>
            <consortium name="RefSeq"/>
        </authorList>
    </citation>
    <scope>IDENTIFICATION</scope>
    <source>
        <tissue evidence="7">Leaf</tissue>
    </source>
</reference>
<dbReference type="Pfam" id="PF25507">
    <property type="entry name" value="OB_POT1A"/>
    <property type="match status" value="1"/>
</dbReference>
<reference evidence="6" key="1">
    <citation type="journal article" date="2014" name="Nat. Commun.">
        <title>Genome sequence of mungbean and insights into evolution within Vigna species.</title>
        <authorList>
            <person name="Kang Y.J."/>
            <person name="Kim S.K."/>
            <person name="Kim M.Y."/>
            <person name="Lestari P."/>
            <person name="Kim K.H."/>
            <person name="Ha B.K."/>
            <person name="Jun T.H."/>
            <person name="Hwang W.J."/>
            <person name="Lee T."/>
            <person name="Lee J."/>
            <person name="Shim S."/>
            <person name="Yoon M.Y."/>
            <person name="Jang Y.E."/>
            <person name="Han K.S."/>
            <person name="Taeprayoon P."/>
            <person name="Yoon N."/>
            <person name="Somta P."/>
            <person name="Tanya P."/>
            <person name="Kim K.S."/>
            <person name="Gwag J.G."/>
            <person name="Moon J.K."/>
            <person name="Lee Y.H."/>
            <person name="Park B.S."/>
            <person name="Bombarely A."/>
            <person name="Doyle J.J."/>
            <person name="Jackson S.A."/>
            <person name="Schafleitner R."/>
            <person name="Srinives P."/>
            <person name="Varshney R.K."/>
            <person name="Lee S.H."/>
        </authorList>
    </citation>
    <scope>NUCLEOTIDE SEQUENCE [LARGE SCALE GENOMIC DNA]</scope>
    <source>
        <strain evidence="6">cv. VC1973A</strain>
    </source>
</reference>
<accession>A0A3Q0F6G9</accession>
<evidence type="ECO:0000313" key="7">
    <source>
        <dbReference type="RefSeq" id="XP_022637997.1"/>
    </source>
</evidence>